<dbReference type="Proteomes" id="UP000240883">
    <property type="component" value="Unassembled WGS sequence"/>
</dbReference>
<sequence length="207" mass="23468">MHLTGLFAPTFPGCHLYKRKPKPKAKREKKTKCTQLRYRHACCQRRQAPLRANPIHRVSLVHGPSIFVYFFFLSADVTICPLALFRSRCDVISTGNRVKLTSGLVSSRACQNCHPCLSPDPITWPPYRTEPLSATKISTRKMSRQSHSTESLGLPSMTVFLSQSEHLGHKAPKEPHCASYDECQSKRDTTRFANKQKNEMRPVPAYA</sequence>
<feature type="region of interest" description="Disordered" evidence="1">
    <location>
        <begin position="188"/>
        <end position="207"/>
    </location>
</feature>
<dbReference type="AlphaFoldDB" id="A0A2T2N522"/>
<evidence type="ECO:0000313" key="2">
    <source>
        <dbReference type="EMBL" id="PSN60533.1"/>
    </source>
</evidence>
<keyword evidence="3" id="KW-1185">Reference proteome</keyword>
<reference evidence="2 3" key="1">
    <citation type="journal article" date="2018" name="Front. Microbiol.">
        <title>Genome-Wide Analysis of Corynespora cassiicola Leaf Fall Disease Putative Effectors.</title>
        <authorList>
            <person name="Lopez D."/>
            <person name="Ribeiro S."/>
            <person name="Label P."/>
            <person name="Fumanal B."/>
            <person name="Venisse J.S."/>
            <person name="Kohler A."/>
            <person name="de Oliveira R.R."/>
            <person name="Labutti K."/>
            <person name="Lipzen A."/>
            <person name="Lail K."/>
            <person name="Bauer D."/>
            <person name="Ohm R.A."/>
            <person name="Barry K.W."/>
            <person name="Spatafora J."/>
            <person name="Grigoriev I.V."/>
            <person name="Martin F.M."/>
            <person name="Pujade-Renaud V."/>
        </authorList>
    </citation>
    <scope>NUCLEOTIDE SEQUENCE [LARGE SCALE GENOMIC DNA]</scope>
    <source>
        <strain evidence="2 3">Philippines</strain>
    </source>
</reference>
<feature type="compositionally biased region" description="Basic and acidic residues" evidence="1">
    <location>
        <begin position="188"/>
        <end position="200"/>
    </location>
</feature>
<gene>
    <name evidence="2" type="ORF">BS50DRAFT_202564</name>
</gene>
<accession>A0A2T2N522</accession>
<name>A0A2T2N522_CORCC</name>
<organism evidence="2 3">
    <name type="scientific">Corynespora cassiicola Philippines</name>
    <dbReference type="NCBI Taxonomy" id="1448308"/>
    <lineage>
        <taxon>Eukaryota</taxon>
        <taxon>Fungi</taxon>
        <taxon>Dikarya</taxon>
        <taxon>Ascomycota</taxon>
        <taxon>Pezizomycotina</taxon>
        <taxon>Dothideomycetes</taxon>
        <taxon>Pleosporomycetidae</taxon>
        <taxon>Pleosporales</taxon>
        <taxon>Corynesporascaceae</taxon>
        <taxon>Corynespora</taxon>
    </lineage>
</organism>
<proteinExistence type="predicted"/>
<dbReference type="EMBL" id="KZ678148">
    <property type="protein sequence ID" value="PSN60533.1"/>
    <property type="molecule type" value="Genomic_DNA"/>
</dbReference>
<protein>
    <submittedName>
        <fullName evidence="2">Uncharacterized protein</fullName>
    </submittedName>
</protein>
<evidence type="ECO:0000313" key="3">
    <source>
        <dbReference type="Proteomes" id="UP000240883"/>
    </source>
</evidence>
<evidence type="ECO:0000256" key="1">
    <source>
        <dbReference type="SAM" id="MobiDB-lite"/>
    </source>
</evidence>